<dbReference type="RefSeq" id="XP_034245836.1">
    <property type="nucleotide sequence ID" value="XM_034389945.1"/>
</dbReference>
<accession>A0A6P8Z729</accession>
<dbReference type="AlphaFoldDB" id="A0A6P8Z729"/>
<dbReference type="OrthoDB" id="410267at2759"/>
<feature type="transmembrane region" description="Helical" evidence="2">
    <location>
        <begin position="551"/>
        <end position="573"/>
    </location>
</feature>
<feature type="transmembrane region" description="Helical" evidence="2">
    <location>
        <begin position="485"/>
        <end position="508"/>
    </location>
</feature>
<feature type="transmembrane region" description="Helical" evidence="2">
    <location>
        <begin position="147"/>
        <end position="168"/>
    </location>
</feature>
<dbReference type="Gene3D" id="1.20.1250.20">
    <property type="entry name" value="MFS general substrate transporter like domains"/>
    <property type="match status" value="2"/>
</dbReference>
<evidence type="ECO:0000256" key="2">
    <source>
        <dbReference type="SAM" id="Phobius"/>
    </source>
</evidence>
<dbReference type="PANTHER" id="PTHR11360">
    <property type="entry name" value="MONOCARBOXYLATE TRANSPORTER"/>
    <property type="match status" value="1"/>
</dbReference>
<dbReference type="GO" id="GO:0008028">
    <property type="term" value="F:monocarboxylic acid transmembrane transporter activity"/>
    <property type="evidence" value="ECO:0007669"/>
    <property type="project" value="TreeGrafter"/>
</dbReference>
<dbReference type="InterPro" id="IPR011701">
    <property type="entry name" value="MFS"/>
</dbReference>
<feature type="transmembrane region" description="Helical" evidence="2">
    <location>
        <begin position="430"/>
        <end position="448"/>
    </location>
</feature>
<organism evidence="4">
    <name type="scientific">Thrips palmi</name>
    <name type="common">Melon thrips</name>
    <dbReference type="NCBI Taxonomy" id="161013"/>
    <lineage>
        <taxon>Eukaryota</taxon>
        <taxon>Metazoa</taxon>
        <taxon>Ecdysozoa</taxon>
        <taxon>Arthropoda</taxon>
        <taxon>Hexapoda</taxon>
        <taxon>Insecta</taxon>
        <taxon>Pterygota</taxon>
        <taxon>Neoptera</taxon>
        <taxon>Paraneoptera</taxon>
        <taxon>Thysanoptera</taxon>
        <taxon>Terebrantia</taxon>
        <taxon>Thripoidea</taxon>
        <taxon>Thripidae</taxon>
        <taxon>Thrips</taxon>
    </lineage>
</organism>
<feature type="transmembrane region" description="Helical" evidence="2">
    <location>
        <begin position="520"/>
        <end position="539"/>
    </location>
</feature>
<evidence type="ECO:0000313" key="3">
    <source>
        <dbReference type="Proteomes" id="UP000515158"/>
    </source>
</evidence>
<dbReference type="InterPro" id="IPR036259">
    <property type="entry name" value="MFS_trans_sf"/>
</dbReference>
<keyword evidence="2" id="KW-0472">Membrane</keyword>
<gene>
    <name evidence="4" type="primary">LOC117647943</name>
</gene>
<name>A0A6P8Z729_THRPL</name>
<feature type="transmembrane region" description="Helical" evidence="2">
    <location>
        <begin position="88"/>
        <end position="106"/>
    </location>
</feature>
<dbReference type="InParanoid" id="A0A6P8Z729"/>
<evidence type="ECO:0000256" key="1">
    <source>
        <dbReference type="SAM" id="MobiDB-lite"/>
    </source>
</evidence>
<dbReference type="KEGG" id="tpal:117647943"/>
<feature type="region of interest" description="Disordered" evidence="1">
    <location>
        <begin position="224"/>
        <end position="289"/>
    </location>
</feature>
<dbReference type="SUPFAM" id="SSF103473">
    <property type="entry name" value="MFS general substrate transporter"/>
    <property type="match status" value="1"/>
</dbReference>
<feature type="transmembrane region" description="Helical" evidence="2">
    <location>
        <begin position="112"/>
        <end position="135"/>
    </location>
</feature>
<sequence>MPPPPVFPEGMGPPDGGYGWVVAAAYALNNIIIIPIIQNFGLVFRDLFSQLDIGGTDTAIIMNLNNAFGLALGLFNGPILRRFSYRKVALCGSLLVFVGVVLTSFARSFAEFIIAYGIIMSAGYNLTMASFAYAINMYFTTRRSMAMGFAMTVTGLGPVFMPLLISLAMKEYGARATALLLGALSLHSAVGALLLHPVRWHLVKTADKDDEKKTKSQELVDMAPTVALEPLEENSEGEAAEQKGMNGQANAGKVAPKAKQEDEDGDEDADTRAPMLGHRRHSVASHRSGVAVLSRTTSTEPGNGPNGPSLWASMASIHSDALSGSVMALNVEPLEDQRDQHKLNNGHKAEARNGSTKAVDKDDVTKAKAAAPAWRRWLRAVAEFFDLDLLRDPVYVNIMLGLSFAVFAEINFSLLTPFILGDRHFDTQEIATLVSMIAVADIIFRFLAPFIKKLFKQPVRVMYMIGLSLLIATRTVLIFCYSYESLIGVMVALGVAKGLRTVYWVLVIPDYVPIERLPSANGLQSVTNGLIFMALGPFVGVIRDKLGDYNYVIMAINSLTALTICMWSTEIGVTAMRRRRRALQDDVDVEKKAVKS</sequence>
<dbReference type="InterPro" id="IPR050327">
    <property type="entry name" value="Proton-linked_MCT"/>
</dbReference>
<dbReference type="PANTHER" id="PTHR11360:SF237">
    <property type="entry name" value="MONOCARBOXYLATE TRANSPORTER 12-B-LIKE PROTEIN"/>
    <property type="match status" value="1"/>
</dbReference>
<keyword evidence="2" id="KW-1133">Transmembrane helix</keyword>
<keyword evidence="2" id="KW-0812">Transmembrane</keyword>
<feature type="compositionally biased region" description="Acidic residues" evidence="1">
    <location>
        <begin position="230"/>
        <end position="239"/>
    </location>
</feature>
<reference evidence="4" key="1">
    <citation type="submission" date="2025-08" db="UniProtKB">
        <authorList>
            <consortium name="RefSeq"/>
        </authorList>
    </citation>
    <scope>IDENTIFICATION</scope>
    <source>
        <tissue evidence="4">Total insect</tissue>
    </source>
</reference>
<dbReference type="GeneID" id="117647943"/>
<feature type="transmembrane region" description="Helical" evidence="2">
    <location>
        <begin position="174"/>
        <end position="195"/>
    </location>
</feature>
<feature type="transmembrane region" description="Helical" evidence="2">
    <location>
        <begin position="20"/>
        <end position="44"/>
    </location>
</feature>
<protein>
    <submittedName>
        <fullName evidence="4">Uncharacterized protein LOC117647943</fullName>
    </submittedName>
</protein>
<keyword evidence="3" id="KW-1185">Reference proteome</keyword>
<dbReference type="Pfam" id="PF07690">
    <property type="entry name" value="MFS_1"/>
    <property type="match status" value="2"/>
</dbReference>
<evidence type="ECO:0000313" key="4">
    <source>
        <dbReference type="RefSeq" id="XP_034245836.1"/>
    </source>
</evidence>
<dbReference type="Proteomes" id="UP000515158">
    <property type="component" value="Unplaced"/>
</dbReference>
<feature type="transmembrane region" description="Helical" evidence="2">
    <location>
        <begin position="394"/>
        <end position="418"/>
    </location>
</feature>
<proteinExistence type="predicted"/>
<feature type="transmembrane region" description="Helical" evidence="2">
    <location>
        <begin position="460"/>
        <end position="479"/>
    </location>
</feature>